<dbReference type="AlphaFoldDB" id="A0A6F8ZH32"/>
<comment type="function">
    <text evidence="8">Transfers the 4'-phosphopantetheine moiety from coenzyme A to a Ser of acyl-carrier-protein.</text>
</comment>
<comment type="cofactor">
    <cofactor evidence="8">
        <name>Mg(2+)</name>
        <dbReference type="ChEBI" id="CHEBI:18420"/>
    </cofactor>
</comment>
<keyword evidence="2 8" id="KW-0808">Transferase</keyword>
<comment type="catalytic activity">
    <reaction evidence="8">
        <text>apo-[ACP] + CoA = holo-[ACP] + adenosine 3',5'-bisphosphate + H(+)</text>
        <dbReference type="Rhea" id="RHEA:12068"/>
        <dbReference type="Rhea" id="RHEA-COMP:9685"/>
        <dbReference type="Rhea" id="RHEA-COMP:9690"/>
        <dbReference type="ChEBI" id="CHEBI:15378"/>
        <dbReference type="ChEBI" id="CHEBI:29999"/>
        <dbReference type="ChEBI" id="CHEBI:57287"/>
        <dbReference type="ChEBI" id="CHEBI:58343"/>
        <dbReference type="ChEBI" id="CHEBI:64479"/>
        <dbReference type="EC" id="2.7.8.7"/>
    </reaction>
</comment>
<evidence type="ECO:0000313" key="11">
    <source>
        <dbReference type="Proteomes" id="UP000503399"/>
    </source>
</evidence>
<evidence type="ECO:0000313" key="10">
    <source>
        <dbReference type="EMBL" id="CAB1129295.1"/>
    </source>
</evidence>
<dbReference type="HAMAP" id="MF_00101">
    <property type="entry name" value="AcpS"/>
    <property type="match status" value="1"/>
</dbReference>
<dbReference type="InterPro" id="IPR037143">
    <property type="entry name" value="4-PPantetheinyl_Trfase_dom_sf"/>
</dbReference>
<feature type="domain" description="4'-phosphopantetheinyl transferase" evidence="9">
    <location>
        <begin position="8"/>
        <end position="93"/>
    </location>
</feature>
<keyword evidence="3 8" id="KW-0479">Metal-binding</keyword>
<dbReference type="Pfam" id="PF01648">
    <property type="entry name" value="ACPS"/>
    <property type="match status" value="1"/>
</dbReference>
<reference evidence="10 11" key="1">
    <citation type="submission" date="2020-02" db="EMBL/GenBank/DDBJ databases">
        <authorList>
            <person name="Hogendoorn C."/>
        </authorList>
    </citation>
    <scope>NUCLEOTIDE SEQUENCE [LARGE SCALE GENOMIC DNA]</scope>
    <source>
        <strain evidence="10">R501</strain>
    </source>
</reference>
<dbReference type="NCBIfam" id="TIGR00556">
    <property type="entry name" value="pantethn_trn"/>
    <property type="match status" value="1"/>
</dbReference>
<keyword evidence="11" id="KW-1185">Reference proteome</keyword>
<evidence type="ECO:0000259" key="9">
    <source>
        <dbReference type="Pfam" id="PF01648"/>
    </source>
</evidence>
<dbReference type="EC" id="2.7.8.7" evidence="8"/>
<proteinExistence type="inferred from homology"/>
<accession>A0A6F8ZH32</accession>
<dbReference type="InterPro" id="IPR008278">
    <property type="entry name" value="4-PPantetheinyl_Trfase_dom"/>
</dbReference>
<dbReference type="Proteomes" id="UP000503399">
    <property type="component" value="Chromosome"/>
</dbReference>
<evidence type="ECO:0000256" key="2">
    <source>
        <dbReference type="ARBA" id="ARBA00022679"/>
    </source>
</evidence>
<keyword evidence="5 8" id="KW-0460">Magnesium</keyword>
<protein>
    <recommendedName>
        <fullName evidence="8">Holo-[acyl-carrier-protein] synthase</fullName>
        <shortName evidence="8">Holo-ACP synthase</shortName>
        <ecNumber evidence="8">2.7.8.7</ecNumber>
    </recommendedName>
    <alternativeName>
        <fullName evidence="8">4'-phosphopantetheinyl transferase AcpS</fullName>
    </alternativeName>
</protein>
<evidence type="ECO:0000256" key="6">
    <source>
        <dbReference type="ARBA" id="ARBA00023098"/>
    </source>
</evidence>
<keyword evidence="8" id="KW-0963">Cytoplasm</keyword>
<dbReference type="InterPro" id="IPR004568">
    <property type="entry name" value="Ppantetheine-prot_Trfase_dom"/>
</dbReference>
<dbReference type="Gene3D" id="3.90.470.20">
    <property type="entry name" value="4'-phosphopantetheinyl transferase domain"/>
    <property type="match status" value="1"/>
</dbReference>
<gene>
    <name evidence="8 10" type="primary">acpS</name>
    <name evidence="10" type="ORF">R50_1794</name>
</gene>
<comment type="similarity">
    <text evidence="8">Belongs to the P-Pant transferase superfamily. AcpS family.</text>
</comment>
<dbReference type="GO" id="GO:0008897">
    <property type="term" value="F:holo-[acyl-carrier-protein] synthase activity"/>
    <property type="evidence" value="ECO:0007669"/>
    <property type="project" value="UniProtKB-UniRule"/>
</dbReference>
<keyword evidence="7 8" id="KW-0275">Fatty acid biosynthesis</keyword>
<feature type="binding site" evidence="8">
    <location>
        <position position="58"/>
    </location>
    <ligand>
        <name>Mg(2+)</name>
        <dbReference type="ChEBI" id="CHEBI:18420"/>
    </ligand>
</feature>
<keyword evidence="6 8" id="KW-0443">Lipid metabolism</keyword>
<feature type="binding site" evidence="8">
    <location>
        <position position="10"/>
    </location>
    <ligand>
        <name>Mg(2+)</name>
        <dbReference type="ChEBI" id="CHEBI:18420"/>
    </ligand>
</feature>
<dbReference type="InterPro" id="IPR002582">
    <property type="entry name" value="ACPS"/>
</dbReference>
<evidence type="ECO:0000256" key="5">
    <source>
        <dbReference type="ARBA" id="ARBA00022842"/>
    </source>
</evidence>
<organism evidence="10 11">
    <name type="scientific">Candidatus Hydrogenisulfobacillus filiaventi</name>
    <dbReference type="NCBI Taxonomy" id="2707344"/>
    <lineage>
        <taxon>Bacteria</taxon>
        <taxon>Bacillati</taxon>
        <taxon>Bacillota</taxon>
        <taxon>Clostridia</taxon>
        <taxon>Eubacteriales</taxon>
        <taxon>Clostridiales Family XVII. Incertae Sedis</taxon>
        <taxon>Candidatus Hydrogenisulfobacillus</taxon>
    </lineage>
</organism>
<dbReference type="KEGG" id="hfv:R50_1794"/>
<evidence type="ECO:0000256" key="4">
    <source>
        <dbReference type="ARBA" id="ARBA00022832"/>
    </source>
</evidence>
<keyword evidence="4 8" id="KW-0276">Fatty acid metabolism</keyword>
<evidence type="ECO:0000256" key="1">
    <source>
        <dbReference type="ARBA" id="ARBA00022516"/>
    </source>
</evidence>
<sequence length="125" mass="13553">MPIRVRTGVDIAEVARVRAALTRRPGLLARLFTEEEVASCGDGAGRWGRLAARFAAKEAVIKAAGGLHGGSWRDVAVIRRPGGEPEVRLGGALGAWIRAQGWELALSLSHERHWVVAQAVLYREH</sequence>
<keyword evidence="1 8" id="KW-0444">Lipid biosynthesis</keyword>
<name>A0A6F8ZH32_9FIRM</name>
<evidence type="ECO:0000256" key="8">
    <source>
        <dbReference type="HAMAP-Rule" id="MF_00101"/>
    </source>
</evidence>
<dbReference type="EMBL" id="LR778114">
    <property type="protein sequence ID" value="CAB1129295.1"/>
    <property type="molecule type" value="Genomic_DNA"/>
</dbReference>
<dbReference type="GO" id="GO:0006633">
    <property type="term" value="P:fatty acid biosynthetic process"/>
    <property type="evidence" value="ECO:0007669"/>
    <property type="project" value="UniProtKB-UniRule"/>
</dbReference>
<evidence type="ECO:0000256" key="3">
    <source>
        <dbReference type="ARBA" id="ARBA00022723"/>
    </source>
</evidence>
<evidence type="ECO:0000256" key="7">
    <source>
        <dbReference type="ARBA" id="ARBA00023160"/>
    </source>
</evidence>
<dbReference type="SUPFAM" id="SSF56214">
    <property type="entry name" value="4'-phosphopantetheinyl transferase"/>
    <property type="match status" value="1"/>
</dbReference>
<dbReference type="GO" id="GO:0005737">
    <property type="term" value="C:cytoplasm"/>
    <property type="evidence" value="ECO:0007669"/>
    <property type="project" value="UniProtKB-SubCell"/>
</dbReference>
<comment type="subcellular location">
    <subcellularLocation>
        <location evidence="8">Cytoplasm</location>
    </subcellularLocation>
</comment>
<dbReference type="GO" id="GO:0000287">
    <property type="term" value="F:magnesium ion binding"/>
    <property type="evidence" value="ECO:0007669"/>
    <property type="project" value="UniProtKB-UniRule"/>
</dbReference>